<comment type="caution">
    <text evidence="1">The sequence shown here is derived from an EMBL/GenBank/DDBJ whole genome shotgun (WGS) entry which is preliminary data.</text>
</comment>
<name>A0ABQ0J4R1_9VIBR</name>
<dbReference type="Proteomes" id="UP000029223">
    <property type="component" value="Unassembled WGS sequence"/>
</dbReference>
<dbReference type="EMBL" id="BBMS01000001">
    <property type="protein sequence ID" value="GAL23738.1"/>
    <property type="molecule type" value="Genomic_DNA"/>
</dbReference>
<evidence type="ECO:0000313" key="1">
    <source>
        <dbReference type="EMBL" id="GAL23738.1"/>
    </source>
</evidence>
<protein>
    <submittedName>
        <fullName evidence="1">Type IV fimbrial biogenesis protein PilV</fullName>
    </submittedName>
</protein>
<organism evidence="1 2">
    <name type="scientific">Vibrio variabilis</name>
    <dbReference type="NCBI Taxonomy" id="990271"/>
    <lineage>
        <taxon>Bacteria</taxon>
        <taxon>Pseudomonadati</taxon>
        <taxon>Pseudomonadota</taxon>
        <taxon>Gammaproteobacteria</taxon>
        <taxon>Vibrionales</taxon>
        <taxon>Vibrionaceae</taxon>
        <taxon>Vibrio</taxon>
    </lineage>
</organism>
<proteinExistence type="predicted"/>
<reference evidence="2" key="1">
    <citation type="submission" date="2014-09" db="EMBL/GenBank/DDBJ databases">
        <title>Vibrio variabilis JCM 19239. (C206) whole genome shotgun sequence.</title>
        <authorList>
            <person name="Sawabe T."/>
            <person name="Meirelles P."/>
            <person name="Nakanishi M."/>
            <person name="Sayaka M."/>
            <person name="Hattori M."/>
            <person name="Ohkuma M."/>
        </authorList>
    </citation>
    <scope>NUCLEOTIDE SEQUENCE [LARGE SCALE GENOMIC DNA]</scope>
    <source>
        <strain evidence="2">JCM 19239</strain>
    </source>
</reference>
<evidence type="ECO:0000313" key="2">
    <source>
        <dbReference type="Proteomes" id="UP000029223"/>
    </source>
</evidence>
<keyword evidence="2" id="KW-1185">Reference proteome</keyword>
<accession>A0ABQ0J4R1</accession>
<gene>
    <name evidence="1" type="ORF">JCM19239_7692</name>
</gene>
<sequence length="107" mass="11981">MQTFIEQRSDYAYSSIQALGLAEAKLEWFRTRGANSADSSMVVADFDADIIDGSELRDPYFLTWAVPTVTMDGNVKTVVVNVSWSDRLGQSQNLSLTTQISRFSEFD</sequence>